<protein>
    <recommendedName>
        <fullName evidence="4">F-box domain-containing protein</fullName>
    </recommendedName>
</protein>
<dbReference type="Proteomes" id="UP001212841">
    <property type="component" value="Unassembled WGS sequence"/>
</dbReference>
<gene>
    <name evidence="2" type="ORF">HK097_007913</name>
</gene>
<evidence type="ECO:0000256" key="1">
    <source>
        <dbReference type="SAM" id="MobiDB-lite"/>
    </source>
</evidence>
<evidence type="ECO:0008006" key="4">
    <source>
        <dbReference type="Google" id="ProtNLM"/>
    </source>
</evidence>
<reference evidence="2" key="1">
    <citation type="submission" date="2020-05" db="EMBL/GenBank/DDBJ databases">
        <title>Phylogenomic resolution of chytrid fungi.</title>
        <authorList>
            <person name="Stajich J.E."/>
            <person name="Amses K."/>
            <person name="Simmons R."/>
            <person name="Seto K."/>
            <person name="Myers J."/>
            <person name="Bonds A."/>
            <person name="Quandt C.A."/>
            <person name="Barry K."/>
            <person name="Liu P."/>
            <person name="Grigoriev I."/>
            <person name="Longcore J.E."/>
            <person name="James T.Y."/>
        </authorList>
    </citation>
    <scope>NUCLEOTIDE SEQUENCE</scope>
    <source>
        <strain evidence="2">JEL0318</strain>
    </source>
</reference>
<dbReference type="EMBL" id="JADGJD010000433">
    <property type="protein sequence ID" value="KAJ3051113.1"/>
    <property type="molecule type" value="Genomic_DNA"/>
</dbReference>
<dbReference type="AlphaFoldDB" id="A0AAD5X499"/>
<keyword evidence="3" id="KW-1185">Reference proteome</keyword>
<name>A0AAD5X499_9FUNG</name>
<sequence length="559" mass="63111">MVDSLTCLPSVVLQTVFTNCDLQTLTTFQSLSQSARKSVEDLSIFTLTVKLRRILKDVVPLPSCPAERSGENLTPEELKYQDILQSVIFGLVDLRTRWEWEGVDVSDFSFPLTSIHLHFHRTHETPRNSSTFHHNGSIQHQASAISLSAPNLPSLTLILDETSSYSDRYQNWELSSHFSYIDPTSGHPQTLLYSSLTEFEDEYEPDRLEFEVGKAGSWRSAKTLLGIPQSHLNIDHFTKILQKLFPWSWVVKEHLPTSVEAIAAPESTHLPTSVEAIAAPESTLGISNEWRKGYHLDVQPQFTDLLEAVLKRASGPFILVTTDRMVQELRKQQARVGWRRVGPVISMAAALDDEDNRWLGMEYDANWVDHNLPGWKDWVDHHASIVDAWCLDMSPIQEYAGGQEMKVVFNLKPSSPSSPSIRITYRQCLGLLYDGRDEYLCSLRADTASDSLVIIDKRPSAEEWPPLDNPIKKGRLKKKPTSPPKPPLVLAPDDVLETLATRLGVPWEPRRLLYMLLGLVFAAPVDLAHGTRVHDIMGETGKRSVSVLFRALHRASLDW</sequence>
<evidence type="ECO:0000313" key="3">
    <source>
        <dbReference type="Proteomes" id="UP001212841"/>
    </source>
</evidence>
<evidence type="ECO:0000313" key="2">
    <source>
        <dbReference type="EMBL" id="KAJ3051113.1"/>
    </source>
</evidence>
<proteinExistence type="predicted"/>
<organism evidence="2 3">
    <name type="scientific">Rhizophlyctis rosea</name>
    <dbReference type="NCBI Taxonomy" id="64517"/>
    <lineage>
        <taxon>Eukaryota</taxon>
        <taxon>Fungi</taxon>
        <taxon>Fungi incertae sedis</taxon>
        <taxon>Chytridiomycota</taxon>
        <taxon>Chytridiomycota incertae sedis</taxon>
        <taxon>Chytridiomycetes</taxon>
        <taxon>Rhizophlyctidales</taxon>
        <taxon>Rhizophlyctidaceae</taxon>
        <taxon>Rhizophlyctis</taxon>
    </lineage>
</organism>
<comment type="caution">
    <text evidence="2">The sequence shown here is derived from an EMBL/GenBank/DDBJ whole genome shotgun (WGS) entry which is preliminary data.</text>
</comment>
<feature type="region of interest" description="Disordered" evidence="1">
    <location>
        <begin position="465"/>
        <end position="489"/>
    </location>
</feature>
<accession>A0AAD5X499</accession>